<reference evidence="2 3" key="1">
    <citation type="journal article" date="2021" name="BMC Biol.">
        <title>Horizontally acquired antibacterial genes associated with adaptive radiation of ladybird beetles.</title>
        <authorList>
            <person name="Li H.S."/>
            <person name="Tang X.F."/>
            <person name="Huang Y.H."/>
            <person name="Xu Z.Y."/>
            <person name="Chen M.L."/>
            <person name="Du X.Y."/>
            <person name="Qiu B.Y."/>
            <person name="Chen P.T."/>
            <person name="Zhang W."/>
            <person name="Slipinski A."/>
            <person name="Escalona H.E."/>
            <person name="Waterhouse R.M."/>
            <person name="Zwick A."/>
            <person name="Pang H."/>
        </authorList>
    </citation>
    <scope>NUCLEOTIDE SEQUENCE [LARGE SCALE GENOMIC DNA]</scope>
    <source>
        <strain evidence="2">SYSU2018</strain>
    </source>
</reference>
<feature type="signal peptide" evidence="1">
    <location>
        <begin position="1"/>
        <end position="20"/>
    </location>
</feature>
<gene>
    <name evidence="2" type="ORF">HHI36_019552</name>
</gene>
<organism evidence="2 3">
    <name type="scientific">Cryptolaemus montrouzieri</name>
    <dbReference type="NCBI Taxonomy" id="559131"/>
    <lineage>
        <taxon>Eukaryota</taxon>
        <taxon>Metazoa</taxon>
        <taxon>Ecdysozoa</taxon>
        <taxon>Arthropoda</taxon>
        <taxon>Hexapoda</taxon>
        <taxon>Insecta</taxon>
        <taxon>Pterygota</taxon>
        <taxon>Neoptera</taxon>
        <taxon>Endopterygota</taxon>
        <taxon>Coleoptera</taxon>
        <taxon>Polyphaga</taxon>
        <taxon>Cucujiformia</taxon>
        <taxon>Coccinelloidea</taxon>
        <taxon>Coccinellidae</taxon>
        <taxon>Scymninae</taxon>
        <taxon>Scymnini</taxon>
        <taxon>Cryptolaemus</taxon>
    </lineage>
</organism>
<keyword evidence="1" id="KW-0732">Signal</keyword>
<dbReference type="EMBL" id="JABFTP020000083">
    <property type="protein sequence ID" value="KAL3274766.1"/>
    <property type="molecule type" value="Genomic_DNA"/>
</dbReference>
<sequence length="111" mass="12735">MHFNLVFAVVILSVASLVRTVPLSPPQTQQELIDDFAKFLKEDKEVALALKKLDFEELKSRSRRDAIDDGMMDVETISGDKNPSQEGFFDRAAKFVMEVLQRFLKWINTDN</sequence>
<accession>A0ABD2N965</accession>
<proteinExistence type="predicted"/>
<name>A0ABD2N965_9CUCU</name>
<evidence type="ECO:0000313" key="3">
    <source>
        <dbReference type="Proteomes" id="UP001516400"/>
    </source>
</evidence>
<protein>
    <submittedName>
        <fullName evidence="2">Uncharacterized protein</fullName>
    </submittedName>
</protein>
<feature type="chain" id="PRO_5044887701" evidence="1">
    <location>
        <begin position="21"/>
        <end position="111"/>
    </location>
</feature>
<comment type="caution">
    <text evidence="2">The sequence shown here is derived from an EMBL/GenBank/DDBJ whole genome shotgun (WGS) entry which is preliminary data.</text>
</comment>
<dbReference type="AlphaFoldDB" id="A0ABD2N965"/>
<keyword evidence="3" id="KW-1185">Reference proteome</keyword>
<evidence type="ECO:0000256" key="1">
    <source>
        <dbReference type="SAM" id="SignalP"/>
    </source>
</evidence>
<dbReference type="Proteomes" id="UP001516400">
    <property type="component" value="Unassembled WGS sequence"/>
</dbReference>
<evidence type="ECO:0000313" key="2">
    <source>
        <dbReference type="EMBL" id="KAL3274766.1"/>
    </source>
</evidence>